<gene>
    <name evidence="2" type="ORF">NE695_07085</name>
</gene>
<dbReference type="Pfam" id="PF00990">
    <property type="entry name" value="GGDEF"/>
    <property type="match status" value="1"/>
</dbReference>
<dbReference type="InterPro" id="IPR043128">
    <property type="entry name" value="Rev_trsase/Diguanyl_cyclase"/>
</dbReference>
<dbReference type="CDD" id="cd01949">
    <property type="entry name" value="GGDEF"/>
    <property type="match status" value="1"/>
</dbReference>
<name>A0ABT1RYK2_9FIRM</name>
<dbReference type="SMART" id="SM00267">
    <property type="entry name" value="GGDEF"/>
    <property type="match status" value="1"/>
</dbReference>
<protein>
    <submittedName>
        <fullName evidence="2">Sensor domain-containing diguanylate cyclase</fullName>
    </submittedName>
</protein>
<keyword evidence="3" id="KW-1185">Reference proteome</keyword>
<evidence type="ECO:0000313" key="3">
    <source>
        <dbReference type="Proteomes" id="UP001524473"/>
    </source>
</evidence>
<dbReference type="InterPro" id="IPR035965">
    <property type="entry name" value="PAS-like_dom_sf"/>
</dbReference>
<proteinExistence type="predicted"/>
<dbReference type="Gene3D" id="3.30.450.20">
    <property type="entry name" value="PAS domain"/>
    <property type="match status" value="1"/>
</dbReference>
<dbReference type="SMART" id="SM00086">
    <property type="entry name" value="PAC"/>
    <property type="match status" value="1"/>
</dbReference>
<reference evidence="2 3" key="1">
    <citation type="submission" date="2022-06" db="EMBL/GenBank/DDBJ databases">
        <title>Isolation of gut microbiota from human fecal samples.</title>
        <authorList>
            <person name="Pamer E.G."/>
            <person name="Barat B."/>
            <person name="Waligurski E."/>
            <person name="Medina S."/>
            <person name="Paddock L."/>
            <person name="Mostad J."/>
        </authorList>
    </citation>
    <scope>NUCLEOTIDE SEQUENCE [LARGE SCALE GENOMIC DNA]</scope>
    <source>
        <strain evidence="2 3">DFI.9.73</strain>
    </source>
</reference>
<dbReference type="Pfam" id="PF08447">
    <property type="entry name" value="PAS_3"/>
    <property type="match status" value="1"/>
</dbReference>
<comment type="caution">
    <text evidence="2">The sequence shown here is derived from an EMBL/GenBank/DDBJ whole genome shotgun (WGS) entry which is preliminary data.</text>
</comment>
<accession>A0ABT1RYK2</accession>
<dbReference type="InterPro" id="IPR052163">
    <property type="entry name" value="DGC-Regulatory_Protein"/>
</dbReference>
<evidence type="ECO:0000259" key="1">
    <source>
        <dbReference type="PROSITE" id="PS50887"/>
    </source>
</evidence>
<dbReference type="SUPFAM" id="SSF55785">
    <property type="entry name" value="PYP-like sensor domain (PAS domain)"/>
    <property type="match status" value="1"/>
</dbReference>
<dbReference type="GeneID" id="90531144"/>
<dbReference type="Gene3D" id="3.30.70.270">
    <property type="match status" value="1"/>
</dbReference>
<dbReference type="PROSITE" id="PS50887">
    <property type="entry name" value="GGDEF"/>
    <property type="match status" value="1"/>
</dbReference>
<dbReference type="SUPFAM" id="SSF55073">
    <property type="entry name" value="Nucleotide cyclase"/>
    <property type="match status" value="1"/>
</dbReference>
<feature type="domain" description="GGDEF" evidence="1">
    <location>
        <begin position="179"/>
        <end position="305"/>
    </location>
</feature>
<sequence length="306" mass="35271">MKPDQERPEEYKMRLEIALKAAKICVFEVDIPRQAYIYFFNAWDIFHVSDEKILKDVSEFACLNPEDYQKAISDYFSHPGDQEAIDEAFRNIYSGLPASYEARMRAGGSSYRWCRIDATPVLQDGVPVRMIGVITDIDKLKQETFALEKAVMLDSFTGLYNKKRFIELSERILTEHQDQSHALLLLDIDNFKQINDTLGHQVGDQVLRLVSEMLREAFQERDIVGRFGGDEFVVLCRNLTNWEWLVQKLEAILCCGEVRGIVCTNSVGIALFPGDAANFYQLLENADVALYQSKQRKRAYTFYTKE</sequence>
<dbReference type="InterPro" id="IPR001610">
    <property type="entry name" value="PAC"/>
</dbReference>
<dbReference type="Proteomes" id="UP001524473">
    <property type="component" value="Unassembled WGS sequence"/>
</dbReference>
<dbReference type="PANTHER" id="PTHR46663">
    <property type="entry name" value="DIGUANYLATE CYCLASE DGCT-RELATED"/>
    <property type="match status" value="1"/>
</dbReference>
<dbReference type="InterPro" id="IPR013655">
    <property type="entry name" value="PAS_fold_3"/>
</dbReference>
<evidence type="ECO:0000313" key="2">
    <source>
        <dbReference type="EMBL" id="MCQ4839675.1"/>
    </source>
</evidence>
<dbReference type="CDD" id="cd00130">
    <property type="entry name" value="PAS"/>
    <property type="match status" value="1"/>
</dbReference>
<organism evidence="2 3">
    <name type="scientific">Neglectibacter timonensis</name>
    <dbReference type="NCBI Taxonomy" id="1776382"/>
    <lineage>
        <taxon>Bacteria</taxon>
        <taxon>Bacillati</taxon>
        <taxon>Bacillota</taxon>
        <taxon>Clostridia</taxon>
        <taxon>Eubacteriales</taxon>
        <taxon>Oscillospiraceae</taxon>
        <taxon>Neglectibacter</taxon>
    </lineage>
</organism>
<dbReference type="InterPro" id="IPR000160">
    <property type="entry name" value="GGDEF_dom"/>
</dbReference>
<dbReference type="NCBIfam" id="TIGR00254">
    <property type="entry name" value="GGDEF"/>
    <property type="match status" value="1"/>
</dbReference>
<dbReference type="InterPro" id="IPR000014">
    <property type="entry name" value="PAS"/>
</dbReference>
<dbReference type="RefSeq" id="WP_066860331.1">
    <property type="nucleotide sequence ID" value="NZ_CABKVV010000009.1"/>
</dbReference>
<dbReference type="EMBL" id="JANFZH010000013">
    <property type="protein sequence ID" value="MCQ4839675.1"/>
    <property type="molecule type" value="Genomic_DNA"/>
</dbReference>
<dbReference type="PANTHER" id="PTHR46663:SF2">
    <property type="entry name" value="GGDEF DOMAIN-CONTAINING PROTEIN"/>
    <property type="match status" value="1"/>
</dbReference>
<dbReference type="InterPro" id="IPR029787">
    <property type="entry name" value="Nucleotide_cyclase"/>
</dbReference>